<feature type="chain" id="PRO_5019281777" evidence="1">
    <location>
        <begin position="26"/>
        <end position="724"/>
    </location>
</feature>
<comment type="caution">
    <text evidence="3">The sequence shown here is derived from an EMBL/GenBank/DDBJ whole genome shotgun (WGS) entry which is preliminary data.</text>
</comment>
<dbReference type="InterPro" id="IPR026444">
    <property type="entry name" value="Secre_tail"/>
</dbReference>
<dbReference type="Pfam" id="PF18962">
    <property type="entry name" value="Por_Secre_tail"/>
    <property type="match status" value="1"/>
</dbReference>
<evidence type="ECO:0000313" key="3">
    <source>
        <dbReference type="EMBL" id="RHB33847.1"/>
    </source>
</evidence>
<dbReference type="Proteomes" id="UP000284379">
    <property type="component" value="Unassembled WGS sequence"/>
</dbReference>
<proteinExistence type="predicted"/>
<evidence type="ECO:0000313" key="4">
    <source>
        <dbReference type="Proteomes" id="UP000284379"/>
    </source>
</evidence>
<name>A0A413VJT9_9BACE</name>
<evidence type="ECO:0000256" key="1">
    <source>
        <dbReference type="SAM" id="SignalP"/>
    </source>
</evidence>
<dbReference type="AlphaFoldDB" id="A0A413VJT9"/>
<feature type="signal peptide" evidence="1">
    <location>
        <begin position="1"/>
        <end position="25"/>
    </location>
</feature>
<reference evidence="3 4" key="1">
    <citation type="submission" date="2018-08" db="EMBL/GenBank/DDBJ databases">
        <title>A genome reference for cultivated species of the human gut microbiota.</title>
        <authorList>
            <person name="Zou Y."/>
            <person name="Xue W."/>
            <person name="Luo G."/>
        </authorList>
    </citation>
    <scope>NUCLEOTIDE SEQUENCE [LARGE SCALE GENOMIC DNA]</scope>
    <source>
        <strain evidence="3 4">AM40-30BH</strain>
    </source>
</reference>
<accession>A0A413VJT9</accession>
<evidence type="ECO:0000259" key="2">
    <source>
        <dbReference type="Pfam" id="PF18962"/>
    </source>
</evidence>
<organism evidence="3 4">
    <name type="scientific">Bacteroides nordii</name>
    <dbReference type="NCBI Taxonomy" id="291645"/>
    <lineage>
        <taxon>Bacteria</taxon>
        <taxon>Pseudomonadati</taxon>
        <taxon>Bacteroidota</taxon>
        <taxon>Bacteroidia</taxon>
        <taxon>Bacteroidales</taxon>
        <taxon>Bacteroidaceae</taxon>
        <taxon>Bacteroides</taxon>
    </lineage>
</organism>
<protein>
    <submittedName>
        <fullName evidence="3">T9SS C-terminal target domain-containing protein</fullName>
    </submittedName>
</protein>
<gene>
    <name evidence="3" type="ORF">DW888_15280</name>
</gene>
<keyword evidence="1" id="KW-0732">Signal</keyword>
<feature type="domain" description="Secretion system C-terminal sorting" evidence="2">
    <location>
        <begin position="649"/>
        <end position="717"/>
    </location>
</feature>
<dbReference type="EMBL" id="QSGO01000013">
    <property type="protein sequence ID" value="RHB33847.1"/>
    <property type="molecule type" value="Genomic_DNA"/>
</dbReference>
<sequence length="724" mass="83447">MSEPMKKLSIWLCVLLFMISAESRAQSMISGATYEKRCDAMIQYMAKGTSPSGGDPKYTGPYYFARLYLNYDKSRAINNLEAMYDKYIADPDLYYNSTGSGVEFYAHATLHGYLLTKDNMPESLKAKIKTFLQLGDYNSRGITLNLDMIRYTVGFMATEQWSDFTDRYGRTTKQIRDYNRPRILNWLNKFFHNNCSEADAFIYFSTNIMYVRMLAEFCQDEEINQKANAVYQQMIASLLSAWNQGLYVANPPRCKGWDQLYTGARASNSNITALAWLYFGNQENKYLFIPGLTVTNNTASMNFWLAYKRNVAPDPALLQVYDSKEYPYVYTSYINDIGVNGSNKDVLNWKRFKYTYQSNNYGLATQTEIPYDLSKATSCYAYKETKRTYLAWQSDVVESVFSVCQDNPARPTDNTNANIEGYGENPYHRVMQYEKAAVGVYNVPTTYIQGKRYRIYVPFTKRGIKERIEADGWIFCHTGTMLFAFKTLEPYTWTNTDFVVSNHDVLTLEDTSCRKGAWVLETSEIEPEYKAATRSEELELFKNAILTKTKIEKQDYTTSKPAVKYTSLSGDVLQLQFFPPTEAYQDNYKVNGVPLTLSEEYLFNSPYVQQKNDADELFVYKNGVLEKTISWNDSSVGIENAREEAGYRLFPNPVRDEFHLSFPQEDKPEGVSIVSLSGQVLRHWNIQEEYEQTVTLSAVGLYEGLYFLRVDNGKKVCMLKFLKI</sequence>
<dbReference type="NCBIfam" id="TIGR04183">
    <property type="entry name" value="Por_Secre_tail"/>
    <property type="match status" value="1"/>
</dbReference>